<dbReference type="GO" id="GO:0005634">
    <property type="term" value="C:nucleus"/>
    <property type="evidence" value="ECO:0007669"/>
    <property type="project" value="UniProtKB-SubCell"/>
</dbReference>
<evidence type="ECO:0000256" key="5">
    <source>
        <dbReference type="ARBA" id="ARBA00061274"/>
    </source>
</evidence>
<feature type="region of interest" description="Disordered" evidence="6">
    <location>
        <begin position="104"/>
        <end position="123"/>
    </location>
</feature>
<dbReference type="EMBL" id="KZ355687">
    <property type="protein sequence ID" value="PIO60332.1"/>
    <property type="molecule type" value="Genomic_DNA"/>
</dbReference>
<protein>
    <submittedName>
        <fullName evidence="7">Transcription initiation factor IID, subunit</fullName>
    </submittedName>
</protein>
<keyword evidence="8" id="KW-1185">Reference proteome</keyword>
<dbReference type="Proteomes" id="UP000230423">
    <property type="component" value="Unassembled WGS sequence"/>
</dbReference>
<accession>A0A2G9TS94</accession>
<evidence type="ECO:0000256" key="6">
    <source>
        <dbReference type="SAM" id="MobiDB-lite"/>
    </source>
</evidence>
<proteinExistence type="inferred from homology"/>
<evidence type="ECO:0000256" key="2">
    <source>
        <dbReference type="ARBA" id="ARBA00023015"/>
    </source>
</evidence>
<dbReference type="Pfam" id="PF02269">
    <property type="entry name" value="TFIID-18kDa"/>
    <property type="match status" value="1"/>
</dbReference>
<name>A0A2G9TS94_TELCI</name>
<comment type="similarity">
    <text evidence="5">Belongs to the SPT3 family.</text>
</comment>
<keyword evidence="2" id="KW-0805">Transcription regulation</keyword>
<dbReference type="GO" id="GO:0006366">
    <property type="term" value="P:transcription by RNA polymerase II"/>
    <property type="evidence" value="ECO:0007669"/>
    <property type="project" value="InterPro"/>
</dbReference>
<dbReference type="AlphaFoldDB" id="A0A2G9TS94"/>
<evidence type="ECO:0000256" key="4">
    <source>
        <dbReference type="ARBA" id="ARBA00023242"/>
    </source>
</evidence>
<comment type="subcellular location">
    <subcellularLocation>
        <location evidence="1">Nucleus</location>
    </subcellularLocation>
</comment>
<keyword evidence="7" id="KW-0396">Initiation factor</keyword>
<evidence type="ECO:0000313" key="7">
    <source>
        <dbReference type="EMBL" id="PIO60332.1"/>
    </source>
</evidence>
<dbReference type="OrthoDB" id="66982at2759"/>
<dbReference type="PANTHER" id="PTHR11380">
    <property type="entry name" value="TRANSCRIPTION INITIATION FACTOR TFIID/SUPT3-RELATED"/>
    <property type="match status" value="1"/>
</dbReference>
<dbReference type="GO" id="GO:0003713">
    <property type="term" value="F:transcription coactivator activity"/>
    <property type="evidence" value="ECO:0007669"/>
    <property type="project" value="TreeGrafter"/>
</dbReference>
<keyword evidence="7" id="KW-0648">Protein biosynthesis</keyword>
<evidence type="ECO:0000256" key="3">
    <source>
        <dbReference type="ARBA" id="ARBA00023163"/>
    </source>
</evidence>
<keyword evidence="4" id="KW-0539">Nucleus</keyword>
<dbReference type="GO" id="GO:0046982">
    <property type="term" value="F:protein heterodimerization activity"/>
    <property type="evidence" value="ECO:0007669"/>
    <property type="project" value="InterPro"/>
</dbReference>
<organism evidence="7 8">
    <name type="scientific">Teladorsagia circumcincta</name>
    <name type="common">Brown stomach worm</name>
    <name type="synonym">Ostertagia circumcincta</name>
    <dbReference type="NCBI Taxonomy" id="45464"/>
    <lineage>
        <taxon>Eukaryota</taxon>
        <taxon>Metazoa</taxon>
        <taxon>Ecdysozoa</taxon>
        <taxon>Nematoda</taxon>
        <taxon>Chromadorea</taxon>
        <taxon>Rhabditida</taxon>
        <taxon>Rhabditina</taxon>
        <taxon>Rhabditomorpha</taxon>
        <taxon>Strongyloidea</taxon>
        <taxon>Trichostrongylidae</taxon>
        <taxon>Teladorsagia</taxon>
    </lineage>
</organism>
<keyword evidence="3" id="KW-0804">Transcription</keyword>
<dbReference type="CDD" id="cd22926">
    <property type="entry name" value="HFD_SPT3"/>
    <property type="match status" value="1"/>
</dbReference>
<dbReference type="GO" id="GO:0003743">
    <property type="term" value="F:translation initiation factor activity"/>
    <property type="evidence" value="ECO:0007669"/>
    <property type="project" value="UniProtKB-KW"/>
</dbReference>
<dbReference type="SUPFAM" id="SSF47113">
    <property type="entry name" value="Histone-fold"/>
    <property type="match status" value="1"/>
</dbReference>
<reference evidence="7 8" key="1">
    <citation type="submission" date="2015-09" db="EMBL/GenBank/DDBJ databases">
        <title>Draft genome of the parasitic nematode Teladorsagia circumcincta isolate WARC Sus (inbred).</title>
        <authorList>
            <person name="Mitreva M."/>
        </authorList>
    </citation>
    <scope>NUCLEOTIDE SEQUENCE [LARGE SCALE GENOMIC DNA]</scope>
    <source>
        <strain evidence="7 8">S</strain>
    </source>
</reference>
<evidence type="ECO:0000313" key="8">
    <source>
        <dbReference type="Proteomes" id="UP000230423"/>
    </source>
</evidence>
<dbReference type="InterPro" id="IPR003195">
    <property type="entry name" value="TFIID_TAF13"/>
</dbReference>
<dbReference type="InterPro" id="IPR009072">
    <property type="entry name" value="Histone-fold"/>
</dbReference>
<evidence type="ECO:0000256" key="1">
    <source>
        <dbReference type="ARBA" id="ARBA00004123"/>
    </source>
</evidence>
<gene>
    <name evidence="7" type="ORF">TELCIR_18174</name>
</gene>
<feature type="compositionally biased region" description="Acidic residues" evidence="6">
    <location>
        <begin position="112"/>
        <end position="123"/>
    </location>
</feature>
<sequence>MSRNDSNDMLELTAYYREVVRQMMYCNGDLEDPLPSCVEMVLNMAKYQMVRVLEDAWQRANGDNRETITLEDVLFLFRRHKFLLKRLLHFADTAERINELKRAAPQTAKLDEEPDQESSMDDDDVVGIASTSVPDSNLNRMLKYVDSLDLGESAEQLFSAPDHELEQRQRRIADIVMNELSSEEYPRFTAARTATFLDDPKRHLRK</sequence>
<dbReference type="PANTHER" id="PTHR11380:SF16">
    <property type="entry name" value="TRANSCRIPTION INITIATION PROTEIN SPT3 HOMOLOG"/>
    <property type="match status" value="1"/>
</dbReference>